<dbReference type="InterPro" id="IPR011009">
    <property type="entry name" value="Kinase-like_dom_sf"/>
</dbReference>
<protein>
    <submittedName>
        <fullName evidence="2">Protein serine/threonine phosphatase</fullName>
    </submittedName>
</protein>
<evidence type="ECO:0000313" key="3">
    <source>
        <dbReference type="Proteomes" id="UP000245207"/>
    </source>
</evidence>
<evidence type="ECO:0000256" key="1">
    <source>
        <dbReference type="SAM" id="MobiDB-lite"/>
    </source>
</evidence>
<feature type="region of interest" description="Disordered" evidence="1">
    <location>
        <begin position="19"/>
        <end position="55"/>
    </location>
</feature>
<accession>A0A2U1MMX1</accession>
<organism evidence="2 3">
    <name type="scientific">Artemisia annua</name>
    <name type="common">Sweet wormwood</name>
    <dbReference type="NCBI Taxonomy" id="35608"/>
    <lineage>
        <taxon>Eukaryota</taxon>
        <taxon>Viridiplantae</taxon>
        <taxon>Streptophyta</taxon>
        <taxon>Embryophyta</taxon>
        <taxon>Tracheophyta</taxon>
        <taxon>Spermatophyta</taxon>
        <taxon>Magnoliopsida</taxon>
        <taxon>eudicotyledons</taxon>
        <taxon>Gunneridae</taxon>
        <taxon>Pentapetalae</taxon>
        <taxon>asterids</taxon>
        <taxon>campanulids</taxon>
        <taxon>Asterales</taxon>
        <taxon>Asteraceae</taxon>
        <taxon>Asteroideae</taxon>
        <taxon>Anthemideae</taxon>
        <taxon>Artemisiinae</taxon>
        <taxon>Artemisia</taxon>
    </lineage>
</organism>
<dbReference type="EMBL" id="PKPP01004832">
    <property type="protein sequence ID" value="PWA62610.1"/>
    <property type="molecule type" value="Genomic_DNA"/>
</dbReference>
<gene>
    <name evidence="2" type="ORF">CTI12_AA362390</name>
</gene>
<dbReference type="OrthoDB" id="162894at2759"/>
<name>A0A2U1MMX1_ARTAN</name>
<dbReference type="AlphaFoldDB" id="A0A2U1MMX1"/>
<evidence type="ECO:0000313" key="2">
    <source>
        <dbReference type="EMBL" id="PWA62610.1"/>
    </source>
</evidence>
<proteinExistence type="predicted"/>
<comment type="caution">
    <text evidence="2">The sequence shown here is derived from an EMBL/GenBank/DDBJ whole genome shotgun (WGS) entry which is preliminary data.</text>
</comment>
<keyword evidence="3" id="KW-1185">Reference proteome</keyword>
<feature type="compositionally biased region" description="Polar residues" evidence="1">
    <location>
        <begin position="37"/>
        <end position="55"/>
    </location>
</feature>
<sequence>MYEKILLALVDGERKIWPERKGCQQPPSPVREGLEEGSSSRPSISKNGNINTTNYTAGVPETLELLRSKGSLGKRLIGDYVQNNDQINQREHRRLRIELAKSRIPVLTKLASFLTTAAYFGQPCCLEPDNRDQHEICTVTYFFGQDLNDNIKETYRWLDGHNLTRKPYFKRYYRNVSKSAINIWFTSPDGNHGNGASIIVEMSTTVEDPMKRLLKVAQAKSPNIPTHIVTNPGRTKKKHQGFKRWALGVLIYFMPQSEMPFGSWRENELDTFAKIAKGQFTLSKTFSREVVELINKLHMRSRIDQYLETRPSETTAPVVMATEEVDELNTPEWLDSW</sequence>
<dbReference type="STRING" id="35608.A0A2U1MMX1"/>
<reference evidence="2 3" key="1">
    <citation type="journal article" date="2018" name="Mol. Plant">
        <title>The genome of Artemisia annua provides insight into the evolution of Asteraceae family and artemisinin biosynthesis.</title>
        <authorList>
            <person name="Shen Q."/>
            <person name="Zhang L."/>
            <person name="Liao Z."/>
            <person name="Wang S."/>
            <person name="Yan T."/>
            <person name="Shi P."/>
            <person name="Liu M."/>
            <person name="Fu X."/>
            <person name="Pan Q."/>
            <person name="Wang Y."/>
            <person name="Lv Z."/>
            <person name="Lu X."/>
            <person name="Zhang F."/>
            <person name="Jiang W."/>
            <person name="Ma Y."/>
            <person name="Chen M."/>
            <person name="Hao X."/>
            <person name="Li L."/>
            <person name="Tang Y."/>
            <person name="Lv G."/>
            <person name="Zhou Y."/>
            <person name="Sun X."/>
            <person name="Brodelius P.E."/>
            <person name="Rose J.K.C."/>
            <person name="Tang K."/>
        </authorList>
    </citation>
    <scope>NUCLEOTIDE SEQUENCE [LARGE SCALE GENOMIC DNA]</scope>
    <source>
        <strain evidence="3">cv. Huhao1</strain>
        <tissue evidence="2">Leaf</tissue>
    </source>
</reference>
<dbReference type="SUPFAM" id="SSF56112">
    <property type="entry name" value="Protein kinase-like (PK-like)"/>
    <property type="match status" value="1"/>
</dbReference>
<dbReference type="Gene3D" id="1.10.510.10">
    <property type="entry name" value="Transferase(Phosphotransferase) domain 1"/>
    <property type="match status" value="1"/>
</dbReference>
<dbReference type="Proteomes" id="UP000245207">
    <property type="component" value="Unassembled WGS sequence"/>
</dbReference>